<dbReference type="EMBL" id="CP132191">
    <property type="protein sequence ID" value="WLP85346.1"/>
    <property type="molecule type" value="Genomic_DNA"/>
</dbReference>
<dbReference type="Proteomes" id="UP001237011">
    <property type="component" value="Chromosome"/>
</dbReference>
<keyword evidence="3" id="KW-1185">Reference proteome</keyword>
<feature type="transmembrane region" description="Helical" evidence="1">
    <location>
        <begin position="37"/>
        <end position="56"/>
    </location>
</feature>
<name>A0ABY9HA22_9MOLU</name>
<proteinExistence type="predicted"/>
<feature type="transmembrane region" description="Helical" evidence="1">
    <location>
        <begin position="174"/>
        <end position="197"/>
    </location>
</feature>
<feature type="transmembrane region" description="Helical" evidence="1">
    <location>
        <begin position="209"/>
        <end position="231"/>
    </location>
</feature>
<evidence type="ECO:0000256" key="1">
    <source>
        <dbReference type="SAM" id="Phobius"/>
    </source>
</evidence>
<organism evidence="2 3">
    <name type="scientific">Mycoplasma seminis</name>
    <dbReference type="NCBI Taxonomy" id="512749"/>
    <lineage>
        <taxon>Bacteria</taxon>
        <taxon>Bacillati</taxon>
        <taxon>Mycoplasmatota</taxon>
        <taxon>Mollicutes</taxon>
        <taxon>Mycoplasmataceae</taxon>
        <taxon>Mycoplasma</taxon>
    </lineage>
</organism>
<keyword evidence="1" id="KW-0812">Transmembrane</keyword>
<dbReference type="RefSeq" id="WP_305937782.1">
    <property type="nucleotide sequence ID" value="NZ_CP132191.1"/>
</dbReference>
<evidence type="ECO:0000313" key="3">
    <source>
        <dbReference type="Proteomes" id="UP001237011"/>
    </source>
</evidence>
<keyword evidence="1" id="KW-0472">Membrane</keyword>
<reference evidence="2" key="1">
    <citation type="submission" date="2023-08" db="EMBL/GenBank/DDBJ databases">
        <title>Complete genome sequence of Mycoplasma seminis 2200.</title>
        <authorList>
            <person name="Spergser J."/>
        </authorList>
    </citation>
    <scope>NUCLEOTIDE SEQUENCE [LARGE SCALE GENOMIC DNA]</scope>
    <source>
        <strain evidence="2">2200</strain>
    </source>
</reference>
<sequence length="295" mass="36241">MKILNKNKYVYWTKRKVWKKEINKNKIISNYWNTIELFSHLVFWVILNSLIIIGYFELSKGYVLFVLLNPLFIFWIIALIKNKIRLKNNFLKLNIEQQEWDINSNVNNAWIFVHLKKDYFDSFLRKFYLDKACEIDKKFKNKISTNKCISDISQYRYSFILFRRKRLEFKIKRYIWVSMIWESFLKSSIAFFIISAITMLQYTKIYPDYPMYVIIKLLALDFPILLNLIFVKYFSHFFIQNCGKTIQEYYDLKLDDLSNVKWIEKLEKQKKNYYQKIFLKYVARQKSKNNHFKNI</sequence>
<protein>
    <submittedName>
        <fullName evidence="2">Uncharacterized protein</fullName>
    </submittedName>
</protein>
<accession>A0ABY9HA22</accession>
<keyword evidence="1" id="KW-1133">Transmembrane helix</keyword>
<feature type="transmembrane region" description="Helical" evidence="1">
    <location>
        <begin position="62"/>
        <end position="80"/>
    </location>
</feature>
<evidence type="ECO:0000313" key="2">
    <source>
        <dbReference type="EMBL" id="WLP85346.1"/>
    </source>
</evidence>
<gene>
    <name evidence="2" type="ORF">Q8852_03430</name>
</gene>